<keyword evidence="3 8" id="KW-0863">Zinc-finger</keyword>
<dbReference type="Pfam" id="PF00320">
    <property type="entry name" value="GATA"/>
    <property type="match status" value="1"/>
</dbReference>
<evidence type="ECO:0000313" key="11">
    <source>
        <dbReference type="EMBL" id="GLB37098.1"/>
    </source>
</evidence>
<dbReference type="Pfam" id="PF08550">
    <property type="entry name" value="GATA_AreA"/>
    <property type="match status" value="1"/>
</dbReference>
<keyword evidence="2" id="KW-0479">Metal-binding</keyword>
<evidence type="ECO:0000256" key="1">
    <source>
        <dbReference type="ARBA" id="ARBA00004123"/>
    </source>
</evidence>
<dbReference type="FunFam" id="3.30.50.10:FF:000007">
    <property type="entry name" value="Nitrogen regulatory AreA, N-terminal"/>
    <property type="match status" value="1"/>
</dbReference>
<dbReference type="OrthoDB" id="515401at2759"/>
<dbReference type="InterPro" id="IPR013088">
    <property type="entry name" value="Znf_NHR/GATA"/>
</dbReference>
<dbReference type="Proteomes" id="UP001063166">
    <property type="component" value="Unassembled WGS sequence"/>
</dbReference>
<dbReference type="GO" id="GO:0008270">
    <property type="term" value="F:zinc ion binding"/>
    <property type="evidence" value="ECO:0007669"/>
    <property type="project" value="UniProtKB-KW"/>
</dbReference>
<dbReference type="PANTHER" id="PTHR10071:SF281">
    <property type="entry name" value="BOX A-BINDING FACTOR-RELATED"/>
    <property type="match status" value="1"/>
</dbReference>
<feature type="domain" description="GATA-type" evidence="10">
    <location>
        <begin position="994"/>
        <end position="1047"/>
    </location>
</feature>
<dbReference type="InterPro" id="IPR000679">
    <property type="entry name" value="Znf_GATA"/>
</dbReference>
<feature type="compositionally biased region" description="Polar residues" evidence="9">
    <location>
        <begin position="308"/>
        <end position="330"/>
    </location>
</feature>
<dbReference type="AlphaFoldDB" id="A0A9P3PKE9"/>
<feature type="compositionally biased region" description="Polar residues" evidence="9">
    <location>
        <begin position="1060"/>
        <end position="1084"/>
    </location>
</feature>
<keyword evidence="5" id="KW-0805">Transcription regulation</keyword>
<feature type="compositionally biased region" description="Polar residues" evidence="9">
    <location>
        <begin position="780"/>
        <end position="795"/>
    </location>
</feature>
<feature type="compositionally biased region" description="Polar residues" evidence="9">
    <location>
        <begin position="27"/>
        <end position="51"/>
    </location>
</feature>
<feature type="region of interest" description="Disordered" evidence="9">
    <location>
        <begin position="238"/>
        <end position="290"/>
    </location>
</feature>
<evidence type="ECO:0000256" key="6">
    <source>
        <dbReference type="ARBA" id="ARBA00023163"/>
    </source>
</evidence>
<feature type="compositionally biased region" description="Polar residues" evidence="9">
    <location>
        <begin position="957"/>
        <end position="981"/>
    </location>
</feature>
<keyword evidence="12" id="KW-1185">Reference proteome</keyword>
<feature type="compositionally biased region" description="Gly residues" evidence="9">
    <location>
        <begin position="870"/>
        <end position="886"/>
    </location>
</feature>
<organism evidence="11 12">
    <name type="scientific">Lyophyllum shimeji</name>
    <name type="common">Hon-shimeji</name>
    <name type="synonym">Tricholoma shimeji</name>
    <dbReference type="NCBI Taxonomy" id="47721"/>
    <lineage>
        <taxon>Eukaryota</taxon>
        <taxon>Fungi</taxon>
        <taxon>Dikarya</taxon>
        <taxon>Basidiomycota</taxon>
        <taxon>Agaricomycotina</taxon>
        <taxon>Agaricomycetes</taxon>
        <taxon>Agaricomycetidae</taxon>
        <taxon>Agaricales</taxon>
        <taxon>Tricholomatineae</taxon>
        <taxon>Lyophyllaceae</taxon>
        <taxon>Lyophyllum</taxon>
    </lineage>
</organism>
<feature type="region of interest" description="Disordered" evidence="9">
    <location>
        <begin position="537"/>
        <end position="558"/>
    </location>
</feature>
<feature type="compositionally biased region" description="Low complexity" evidence="9">
    <location>
        <begin position="123"/>
        <end position="167"/>
    </location>
</feature>
<keyword evidence="6" id="KW-0804">Transcription</keyword>
<feature type="region of interest" description="Disordered" evidence="9">
    <location>
        <begin position="1045"/>
        <end position="1127"/>
    </location>
</feature>
<dbReference type="GO" id="GO:0000978">
    <property type="term" value="F:RNA polymerase II cis-regulatory region sequence-specific DNA binding"/>
    <property type="evidence" value="ECO:0007669"/>
    <property type="project" value="TreeGrafter"/>
</dbReference>
<feature type="compositionally biased region" description="Low complexity" evidence="9">
    <location>
        <begin position="537"/>
        <end position="555"/>
    </location>
</feature>
<dbReference type="GO" id="GO:0045944">
    <property type="term" value="P:positive regulation of transcription by RNA polymerase II"/>
    <property type="evidence" value="ECO:0007669"/>
    <property type="project" value="TreeGrafter"/>
</dbReference>
<dbReference type="SUPFAM" id="SSF57716">
    <property type="entry name" value="Glucocorticoid receptor-like (DNA-binding domain)"/>
    <property type="match status" value="1"/>
</dbReference>
<evidence type="ECO:0000313" key="12">
    <source>
        <dbReference type="Proteomes" id="UP001063166"/>
    </source>
</evidence>
<dbReference type="PROSITE" id="PS50114">
    <property type="entry name" value="GATA_ZN_FINGER_2"/>
    <property type="match status" value="1"/>
</dbReference>
<accession>A0A9P3PKE9</accession>
<feature type="region of interest" description="Disordered" evidence="9">
    <location>
        <begin position="123"/>
        <end position="207"/>
    </location>
</feature>
<keyword evidence="7" id="KW-0539">Nucleus</keyword>
<feature type="compositionally biased region" description="Low complexity" evidence="9">
    <location>
        <begin position="764"/>
        <end position="779"/>
    </location>
</feature>
<name>A0A9P3PKE9_LYOSH</name>
<feature type="region of interest" description="Disordered" evidence="9">
    <location>
        <begin position="390"/>
        <end position="431"/>
    </location>
</feature>
<dbReference type="PANTHER" id="PTHR10071">
    <property type="entry name" value="TRANSCRIPTION FACTOR GATA FAMILY MEMBER"/>
    <property type="match status" value="1"/>
</dbReference>
<comment type="caution">
    <text evidence="11">The sequence shown here is derived from an EMBL/GenBank/DDBJ whole genome shotgun (WGS) entry which is preliminary data.</text>
</comment>
<evidence type="ECO:0000259" key="10">
    <source>
        <dbReference type="PROSITE" id="PS50114"/>
    </source>
</evidence>
<feature type="compositionally biased region" description="Low complexity" evidence="9">
    <location>
        <begin position="52"/>
        <end position="63"/>
    </location>
</feature>
<feature type="compositionally biased region" description="Polar residues" evidence="9">
    <location>
        <begin position="752"/>
        <end position="763"/>
    </location>
</feature>
<dbReference type="InterPro" id="IPR013860">
    <property type="entry name" value="AreA_GATA"/>
</dbReference>
<gene>
    <name evidence="11" type="ORF">LshimejAT787_0401490</name>
</gene>
<feature type="region of interest" description="Disordered" evidence="9">
    <location>
        <begin position="1"/>
        <end position="63"/>
    </location>
</feature>
<dbReference type="GO" id="GO:0005634">
    <property type="term" value="C:nucleus"/>
    <property type="evidence" value="ECO:0007669"/>
    <property type="project" value="UniProtKB-SubCell"/>
</dbReference>
<dbReference type="Gene3D" id="3.30.50.10">
    <property type="entry name" value="Erythroid Transcription Factor GATA-1, subunit A"/>
    <property type="match status" value="1"/>
</dbReference>
<evidence type="ECO:0000256" key="9">
    <source>
        <dbReference type="SAM" id="MobiDB-lite"/>
    </source>
</evidence>
<reference evidence="11" key="1">
    <citation type="submission" date="2022-07" db="EMBL/GenBank/DDBJ databases">
        <title>The genome of Lyophyllum shimeji provides insight into the initial evolution of ectomycorrhizal fungal genome.</title>
        <authorList>
            <person name="Kobayashi Y."/>
            <person name="Shibata T."/>
            <person name="Hirakawa H."/>
            <person name="Shigenobu S."/>
            <person name="Nishiyama T."/>
            <person name="Yamada A."/>
            <person name="Hasebe M."/>
            <person name="Kawaguchi M."/>
        </authorList>
    </citation>
    <scope>NUCLEOTIDE SEQUENCE</scope>
    <source>
        <strain evidence="11">AT787</strain>
    </source>
</reference>
<feature type="region of interest" description="Disordered" evidence="9">
    <location>
        <begin position="666"/>
        <end position="685"/>
    </location>
</feature>
<dbReference type="PROSITE" id="PS00344">
    <property type="entry name" value="GATA_ZN_FINGER_1"/>
    <property type="match status" value="1"/>
</dbReference>
<feature type="region of interest" description="Disordered" evidence="9">
    <location>
        <begin position="747"/>
        <end position="795"/>
    </location>
</feature>
<protein>
    <submittedName>
        <fullName evidence="11">Pleckstrin homology domain containing protein</fullName>
    </submittedName>
</protein>
<dbReference type="EMBL" id="BRPK01000004">
    <property type="protein sequence ID" value="GLB37098.1"/>
    <property type="molecule type" value="Genomic_DNA"/>
</dbReference>
<evidence type="ECO:0000256" key="4">
    <source>
        <dbReference type="ARBA" id="ARBA00022833"/>
    </source>
</evidence>
<sequence length="1127" mass="118825">MEPPSSSSRRYVDGSNAGNRSHDRVWSPTSRPTLDTSLSNHPNSYNMTQGPSSLVSSAHPSSWSQSLNLGQAHNYPLPDLTTHHFGADLASTMQVAFGNDWGHSFASSINPNTYAGLASNSDLLSASSSPSGGTPSLSSSYHSSQQTQLSSLSQSGSPGSWSQSQSPIHFKFPPSYNGKANIPRSSSDLKSKLAGVDQGRNNPLWSRNHMTARGSLHRTNSGPNIALGFDSPLAHQLTENSSLNFPPPYPTPAYGTLNKQTSTPPPGSKPQPNRSTYERSPVLSKSPSLDSKSTLLTDIFSEEFFGPRSSSSPQATSPFTSPRISGSPDLQSIEIPPDPEQLAKEDPLATQVWKMYARTKASLPHAQRMENLTWRMMALALKKKKDDDAEAAAKAKANGRASAEATVPEAKAEPPPQRQNVSEVEVDAAREADERGRRIDKGKARVRVVGFDGTSQDGFDESDVTPMDWRAMSRSRSRISMDWRPTSRSRSRPPESAPTFDQHGLINMASYDGHFVFPSAHDALKSSDNVIFPKAPSKSGISTSPGIPIPGAGPSMLSFGRRSPPYALHNAQSELASVFEDQAETASSVCDNSESKYLNLGNYPHTLSSFSSPLFAPSSLPSSGLHGLSRVPSAPYGHAPPPGQRTFPKHVRKTSFDHTVSKDGIMTGLSGRHQVNGKPLPPENIVGTKRRAEAPHSESMLRADPSIIKGANIPSLLPSDQSEENASTFPSGTFNFSFPPYEGLFSLPGISPPSSAGRQTEYNQYRQQQPQQPSSGRSSMGNQVYLSGSGSAQAPTNEGLSAAAAAASAVMAEGYASLNAANLAGVDDSLFDYGQLLGLVYPVMDGSGSAGGRNPYTHVDPAQILPGPVDGSGGTTGGSAAPSGGGASVLGGFTHFHASPSSDGWGNGVGSSTDASPEPHNISNASTPPSTENASQATQAPRTANGRKYVPLKQEVQKSSLSAAGNTTSPTELRSSSSTPDLTRGDKGTSEDGDQPPTLCTNCQTTNTPLWRRDPEGQPLCNACGLFYKLHGVVRPLSLKTDVIKKRNRASGTPGGGSRKGSSTLPKLASSTTRPRSQSGSIVSSIAKGSGPHAAARGGATTAAAGTLSMKRQRRTSTGLQMTSSNT</sequence>
<dbReference type="GO" id="GO:0000122">
    <property type="term" value="P:negative regulation of transcription by RNA polymerase II"/>
    <property type="evidence" value="ECO:0007669"/>
    <property type="project" value="TreeGrafter"/>
</dbReference>
<feature type="region of interest" description="Disordered" evidence="9">
    <location>
        <begin position="901"/>
        <end position="1000"/>
    </location>
</feature>
<feature type="region of interest" description="Disordered" evidence="9">
    <location>
        <begin position="480"/>
        <end position="500"/>
    </location>
</feature>
<feature type="compositionally biased region" description="Low complexity" evidence="9">
    <location>
        <begin position="1094"/>
        <end position="1107"/>
    </location>
</feature>
<proteinExistence type="predicted"/>
<dbReference type="CDD" id="cd00202">
    <property type="entry name" value="ZnF_GATA"/>
    <property type="match status" value="1"/>
</dbReference>
<dbReference type="SMART" id="SM00401">
    <property type="entry name" value="ZnF_GATA"/>
    <property type="match status" value="1"/>
</dbReference>
<evidence type="ECO:0000256" key="2">
    <source>
        <dbReference type="ARBA" id="ARBA00022723"/>
    </source>
</evidence>
<feature type="region of interest" description="Disordered" evidence="9">
    <location>
        <begin position="304"/>
        <end position="341"/>
    </location>
</feature>
<evidence type="ECO:0000256" key="8">
    <source>
        <dbReference type="PROSITE-ProRule" id="PRU00094"/>
    </source>
</evidence>
<feature type="region of interest" description="Disordered" evidence="9">
    <location>
        <begin position="861"/>
        <end position="886"/>
    </location>
</feature>
<evidence type="ECO:0000256" key="3">
    <source>
        <dbReference type="ARBA" id="ARBA00022771"/>
    </source>
</evidence>
<dbReference type="InterPro" id="IPR039355">
    <property type="entry name" value="Transcription_factor_GATA"/>
</dbReference>
<dbReference type="GO" id="GO:0000981">
    <property type="term" value="F:DNA-binding transcription factor activity, RNA polymerase II-specific"/>
    <property type="evidence" value="ECO:0007669"/>
    <property type="project" value="TreeGrafter"/>
</dbReference>
<keyword evidence="4" id="KW-0862">Zinc</keyword>
<evidence type="ECO:0000256" key="5">
    <source>
        <dbReference type="ARBA" id="ARBA00023015"/>
    </source>
</evidence>
<feature type="compositionally biased region" description="Polar residues" evidence="9">
    <location>
        <begin position="1116"/>
        <end position="1127"/>
    </location>
</feature>
<feature type="compositionally biased region" description="Polar residues" evidence="9">
    <location>
        <begin position="901"/>
        <end position="942"/>
    </location>
</feature>
<comment type="subcellular location">
    <subcellularLocation>
        <location evidence="1">Nucleus</location>
    </subcellularLocation>
</comment>
<dbReference type="PRINTS" id="PR00619">
    <property type="entry name" value="GATAZNFINGER"/>
</dbReference>
<evidence type="ECO:0000256" key="7">
    <source>
        <dbReference type="ARBA" id="ARBA00023242"/>
    </source>
</evidence>